<dbReference type="EMBL" id="MK059749">
    <property type="protein sequence ID" value="AYP70006.1"/>
    <property type="molecule type" value="Genomic_DNA"/>
</dbReference>
<protein>
    <submittedName>
        <fullName evidence="2">Uncharacterized protein</fullName>
    </submittedName>
</protein>
<proteinExistence type="predicted"/>
<evidence type="ECO:0000313" key="3">
    <source>
        <dbReference type="Proteomes" id="UP000292006"/>
    </source>
</evidence>
<dbReference type="Proteomes" id="UP000292006">
    <property type="component" value="Segment"/>
</dbReference>
<gene>
    <name evidence="2" type="ORF">CRB2_20</name>
</gene>
<keyword evidence="3" id="KW-1185">Reference proteome</keyword>
<reference evidence="2 3" key="1">
    <citation type="journal article" date="2019" name="PLoS ONE">
        <title>Mycobacteriophage CRB2 defines a new subcluster in mycobacteriophage classification.</title>
        <authorList>
            <person name="Suarez C.A."/>
            <person name="Franceschelli J.J."/>
            <person name="Morbidoni H.R."/>
        </authorList>
    </citation>
    <scope>NUCLEOTIDE SEQUENCE [LARGE SCALE GENOMIC DNA]</scope>
</reference>
<accession>A0A455LLZ7</accession>
<sequence>MAMRVRVGAWLAHTRFVPTPLYRLILVAACISSLLQLIYGAPASVSSVSRSEAFDWAFVALQLAAAITALVGLYLVEGESPPPWTTSGPAIYAADRPEIDPEKLHRSLTVELLGLIGLQTVMAVQLAASAFDVGRMPSALSTWMMTVFWVWSFFRDRDILRALGKLTK</sequence>
<keyword evidence="1" id="KW-1133">Transmembrane helix</keyword>
<evidence type="ECO:0000256" key="1">
    <source>
        <dbReference type="SAM" id="Phobius"/>
    </source>
</evidence>
<feature type="transmembrane region" description="Helical" evidence="1">
    <location>
        <begin position="56"/>
        <end position="76"/>
    </location>
</feature>
<organism evidence="2 3">
    <name type="scientific">Mycobacterium phage CRB2</name>
    <dbReference type="NCBI Taxonomy" id="2483623"/>
    <lineage>
        <taxon>Viruses</taxon>
        <taxon>Duplodnaviria</taxon>
        <taxon>Heunggongvirae</taxon>
        <taxon>Uroviricota</taxon>
        <taxon>Caudoviricetes</taxon>
        <taxon>Bclasvirinae</taxon>
        <taxon>Quesadillavirus</taxon>
        <taxon>Quesadillavirus CRB2</taxon>
    </lineage>
</organism>
<name>A0A455LLZ7_9CAUD</name>
<evidence type="ECO:0000313" key="2">
    <source>
        <dbReference type="EMBL" id="AYP70006.1"/>
    </source>
</evidence>
<keyword evidence="1" id="KW-0472">Membrane</keyword>
<keyword evidence="1" id="KW-0812">Transmembrane</keyword>